<dbReference type="Proteomes" id="UP001156102">
    <property type="component" value="Unassembled WGS sequence"/>
</dbReference>
<dbReference type="RefSeq" id="WP_254760833.1">
    <property type="nucleotide sequence ID" value="NZ_JANCLT010000016.1"/>
</dbReference>
<name>A0AA41XF11_9BACI</name>
<accession>A0AA41XF11</accession>
<evidence type="ECO:0000313" key="1">
    <source>
        <dbReference type="EMBL" id="MCP8970906.1"/>
    </source>
</evidence>
<gene>
    <name evidence="1" type="ORF">NK662_20510</name>
</gene>
<dbReference type="EMBL" id="JANCLT010000016">
    <property type="protein sequence ID" value="MCP8970906.1"/>
    <property type="molecule type" value="Genomic_DNA"/>
</dbReference>
<comment type="caution">
    <text evidence="1">The sequence shown here is derived from an EMBL/GenBank/DDBJ whole genome shotgun (WGS) entry which is preliminary data.</text>
</comment>
<proteinExistence type="predicted"/>
<reference evidence="1" key="1">
    <citation type="submission" date="2022-07" db="EMBL/GenBank/DDBJ databases">
        <authorList>
            <person name="Li W.-J."/>
            <person name="Deng Q.-Q."/>
        </authorList>
    </citation>
    <scope>NUCLEOTIDE SEQUENCE</scope>
    <source>
        <strain evidence="1">SYSU M60031</strain>
    </source>
</reference>
<protein>
    <submittedName>
        <fullName evidence="1">Uncharacterized protein</fullName>
    </submittedName>
</protein>
<dbReference type="AlphaFoldDB" id="A0AA41XF11"/>
<keyword evidence="2" id="KW-1185">Reference proteome</keyword>
<evidence type="ECO:0000313" key="2">
    <source>
        <dbReference type="Proteomes" id="UP001156102"/>
    </source>
</evidence>
<organism evidence="1 2">
    <name type="scientific">Ectobacillus ponti</name>
    <dbReference type="NCBI Taxonomy" id="2961894"/>
    <lineage>
        <taxon>Bacteria</taxon>
        <taxon>Bacillati</taxon>
        <taxon>Bacillota</taxon>
        <taxon>Bacilli</taxon>
        <taxon>Bacillales</taxon>
        <taxon>Bacillaceae</taxon>
        <taxon>Ectobacillus</taxon>
    </lineage>
</organism>
<sequence length="184" mass="21343">MKLQTSLDTFNLYAFLKQAIQDGTGIMTPPVFAVERLEDCWSDDETQYFPEVLTECLLQDGQYVYVNFSDCGLERDIRCIDGNEYYLIHQDDYEDELAEQEEDWSKFPDDVKPVQGFDLNETRSVGYVLQYENSTLTIQSSIFHAMGKRPVGPCGAGYTQDIEMLEDAELFEEPMKEYVRQFVQ</sequence>